<dbReference type="RefSeq" id="WP_286268340.1">
    <property type="nucleotide sequence ID" value="NZ_AP028056.1"/>
</dbReference>
<evidence type="ECO:0000256" key="7">
    <source>
        <dbReference type="SAM" id="MobiDB-lite"/>
    </source>
</evidence>
<evidence type="ECO:0000256" key="3">
    <source>
        <dbReference type="ARBA" id="ARBA00022448"/>
    </source>
</evidence>
<accession>A0AAN0KFQ8</accession>
<dbReference type="Gene3D" id="3.40.50.300">
    <property type="entry name" value="P-loop containing nucleotide triphosphate hydrolases"/>
    <property type="match status" value="1"/>
</dbReference>
<dbReference type="PANTHER" id="PTHR42711:SF5">
    <property type="entry name" value="ABC TRANSPORTER ATP-BINDING PROTEIN NATA"/>
    <property type="match status" value="1"/>
</dbReference>
<dbReference type="SMART" id="SM00382">
    <property type="entry name" value="AAA"/>
    <property type="match status" value="1"/>
</dbReference>
<evidence type="ECO:0000313" key="9">
    <source>
        <dbReference type="EMBL" id="BEH02033.1"/>
    </source>
</evidence>
<dbReference type="Pfam" id="PF00005">
    <property type="entry name" value="ABC_tran"/>
    <property type="match status" value="1"/>
</dbReference>
<dbReference type="AlphaFoldDB" id="A0AAN0KFQ8"/>
<evidence type="ECO:0000259" key="8">
    <source>
        <dbReference type="PROSITE" id="PS50893"/>
    </source>
</evidence>
<reference evidence="9" key="1">
    <citation type="journal article" date="2024" name="Int. J. Syst. Evol. Microbiol.">
        <title>Brooklawnia propionicigenes sp. nov., a facultatively anaerobic, propionate-producing bacterium isolated from a methanogenic reactor treating waste from cattle farms.</title>
        <authorList>
            <person name="Akita Y."/>
            <person name="Ueki A."/>
            <person name="Tonouchi A."/>
            <person name="Sugawara Y."/>
            <person name="Honma S."/>
            <person name="Kaku N."/>
            <person name="Ueki K."/>
        </authorList>
    </citation>
    <scope>NUCLEOTIDE SEQUENCE</scope>
    <source>
        <strain evidence="9">SH051</strain>
    </source>
</reference>
<comment type="similarity">
    <text evidence="2">Belongs to the ABC transporter superfamily.</text>
</comment>
<evidence type="ECO:0000256" key="2">
    <source>
        <dbReference type="ARBA" id="ARBA00005417"/>
    </source>
</evidence>
<dbReference type="KEGG" id="broo:brsh051_13140"/>
<feature type="domain" description="ABC transporter" evidence="8">
    <location>
        <begin position="28"/>
        <end position="256"/>
    </location>
</feature>
<dbReference type="GO" id="GO:0016887">
    <property type="term" value="F:ATP hydrolysis activity"/>
    <property type="evidence" value="ECO:0007669"/>
    <property type="project" value="InterPro"/>
</dbReference>
<protein>
    <submittedName>
        <fullName evidence="9">ABC transporter ATP-binding protein</fullName>
    </submittedName>
</protein>
<feature type="region of interest" description="Disordered" evidence="7">
    <location>
        <begin position="1"/>
        <end position="25"/>
    </location>
</feature>
<evidence type="ECO:0000256" key="4">
    <source>
        <dbReference type="ARBA" id="ARBA00022741"/>
    </source>
</evidence>
<organism evidence="9 10">
    <name type="scientific">Brooklawnia propionicigenes</name>
    <dbReference type="NCBI Taxonomy" id="3041175"/>
    <lineage>
        <taxon>Bacteria</taxon>
        <taxon>Bacillati</taxon>
        <taxon>Actinomycetota</taxon>
        <taxon>Actinomycetes</taxon>
        <taxon>Propionibacteriales</taxon>
        <taxon>Propionibacteriaceae</taxon>
        <taxon>Brooklawnia</taxon>
    </lineage>
</organism>
<keyword evidence="4" id="KW-0547">Nucleotide-binding</keyword>
<dbReference type="InterPro" id="IPR003439">
    <property type="entry name" value="ABC_transporter-like_ATP-bd"/>
</dbReference>
<dbReference type="InterPro" id="IPR050763">
    <property type="entry name" value="ABC_transporter_ATP-binding"/>
</dbReference>
<name>A0AAN0KFQ8_9ACTN</name>
<evidence type="ECO:0000313" key="10">
    <source>
        <dbReference type="Proteomes" id="UP001431656"/>
    </source>
</evidence>
<dbReference type="InterPro" id="IPR003593">
    <property type="entry name" value="AAA+_ATPase"/>
</dbReference>
<sequence>MTRALPDGDSQVPSGIGNTAAGRDDPAISVHGLTKRFGSRTAFSDVSFEVARGEVFGFLGPNGAGKTTMVRTLGTLLTPTAGSATVAGLALRPDNGARIRGRIAIMPESAGLYQRLSVNENLAYFAGLYEVPDPGRRIAQALASVGLTDRAKDLCGTLSKGLRQRVSLARTLLSDPQVLFLDEPTSGLDPVAAHEVHQLLDGLRSRGVTIFLTTHRLDEAERLCDRVAILNTTLRVIGRPADLRDRLFAKTLRVVTRLPLDRPDVVLSGLPGVRAWHDQGPGDYLLTVTDPAVAAPAVARAVVATGADVLSIGEAPHSLEDVYLLLVDPGTTGTSGTTGIDGQEDR</sequence>
<proteinExistence type="inferred from homology"/>
<evidence type="ECO:0000256" key="6">
    <source>
        <dbReference type="ARBA" id="ARBA00023251"/>
    </source>
</evidence>
<keyword evidence="3" id="KW-0813">Transport</keyword>
<gene>
    <name evidence="9" type="ORF">brsh051_13140</name>
</gene>
<dbReference type="SUPFAM" id="SSF52540">
    <property type="entry name" value="P-loop containing nucleoside triphosphate hydrolases"/>
    <property type="match status" value="1"/>
</dbReference>
<dbReference type="GO" id="GO:0005524">
    <property type="term" value="F:ATP binding"/>
    <property type="evidence" value="ECO:0007669"/>
    <property type="project" value="UniProtKB-KW"/>
</dbReference>
<dbReference type="InterPro" id="IPR027417">
    <property type="entry name" value="P-loop_NTPase"/>
</dbReference>
<comment type="subcellular location">
    <subcellularLocation>
        <location evidence="1">Cell membrane</location>
        <topology evidence="1">Peripheral membrane protein</topology>
    </subcellularLocation>
</comment>
<evidence type="ECO:0000256" key="5">
    <source>
        <dbReference type="ARBA" id="ARBA00022840"/>
    </source>
</evidence>
<dbReference type="EMBL" id="AP028056">
    <property type="protein sequence ID" value="BEH02033.1"/>
    <property type="molecule type" value="Genomic_DNA"/>
</dbReference>
<dbReference type="PROSITE" id="PS50893">
    <property type="entry name" value="ABC_TRANSPORTER_2"/>
    <property type="match status" value="1"/>
</dbReference>
<keyword evidence="5 9" id="KW-0067">ATP-binding</keyword>
<dbReference type="GO" id="GO:0046677">
    <property type="term" value="P:response to antibiotic"/>
    <property type="evidence" value="ECO:0007669"/>
    <property type="project" value="UniProtKB-KW"/>
</dbReference>
<dbReference type="PANTHER" id="PTHR42711">
    <property type="entry name" value="ABC TRANSPORTER ATP-BINDING PROTEIN"/>
    <property type="match status" value="1"/>
</dbReference>
<keyword evidence="6" id="KW-0046">Antibiotic resistance</keyword>
<dbReference type="CDD" id="cd03230">
    <property type="entry name" value="ABC_DR_subfamily_A"/>
    <property type="match status" value="1"/>
</dbReference>
<dbReference type="GO" id="GO:0005886">
    <property type="term" value="C:plasma membrane"/>
    <property type="evidence" value="ECO:0007669"/>
    <property type="project" value="UniProtKB-SubCell"/>
</dbReference>
<evidence type="ECO:0000256" key="1">
    <source>
        <dbReference type="ARBA" id="ARBA00004202"/>
    </source>
</evidence>
<dbReference type="Proteomes" id="UP001431656">
    <property type="component" value="Chromosome"/>
</dbReference>
<keyword evidence="10" id="KW-1185">Reference proteome</keyword>